<evidence type="ECO:0000256" key="5">
    <source>
        <dbReference type="ARBA" id="ARBA00023163"/>
    </source>
</evidence>
<keyword evidence="7" id="KW-0175">Coiled coil</keyword>
<keyword evidence="1" id="KW-0479">Metal-binding</keyword>
<comment type="caution">
    <text evidence="9">The sequence shown here is derived from an EMBL/GenBank/DDBJ whole genome shotgun (WGS) entry which is preliminary data.</text>
</comment>
<evidence type="ECO:0000313" key="10">
    <source>
        <dbReference type="Proteomes" id="UP001305779"/>
    </source>
</evidence>
<evidence type="ECO:0000256" key="8">
    <source>
        <dbReference type="SAM" id="MobiDB-lite"/>
    </source>
</evidence>
<dbReference type="InterPro" id="IPR052360">
    <property type="entry name" value="Transcr_Regulatory_Proteins"/>
</dbReference>
<gene>
    <name evidence="9" type="ORF">PRZ48_009475</name>
</gene>
<protein>
    <submittedName>
        <fullName evidence="9">Uncharacterized protein</fullName>
    </submittedName>
</protein>
<keyword evidence="4" id="KW-0238">DNA-binding</keyword>
<evidence type="ECO:0000256" key="4">
    <source>
        <dbReference type="ARBA" id="ARBA00023125"/>
    </source>
</evidence>
<keyword evidence="2" id="KW-0862">Zinc</keyword>
<evidence type="ECO:0000256" key="1">
    <source>
        <dbReference type="ARBA" id="ARBA00022723"/>
    </source>
</evidence>
<evidence type="ECO:0000256" key="3">
    <source>
        <dbReference type="ARBA" id="ARBA00023015"/>
    </source>
</evidence>
<feature type="compositionally biased region" description="Polar residues" evidence="8">
    <location>
        <begin position="500"/>
        <end position="510"/>
    </location>
</feature>
<dbReference type="PANTHER" id="PTHR36206:SF12">
    <property type="entry name" value="ASPERCRYPTIN BIOSYNTHESIS CLUSTER-SPECIFIC TRANSCRIPTION REGULATOR ATNN-RELATED"/>
    <property type="match status" value="1"/>
</dbReference>
<evidence type="ECO:0000256" key="7">
    <source>
        <dbReference type="SAM" id="Coils"/>
    </source>
</evidence>
<sequence>MVALGSVHQARKAYTHVSMFPVIDPGHLKEALAGYGKAMTHLRKRIVKEMLSSQQQAQIEPFLIAVFAIFSGFEDINFAEFQTQTTNAANDENVMDVAYSIPTLFNDFSEANKYLKRLEKARGKLREELLSVADEALKTLEDLPTDPAVMLCLKHCLSRSVDLSGREEILKELEALHYGYDAWISASRNSSTDLGAAPHSWAVIRMQCLISRFNARIMREPSEMISDLYEDDFVEVLDLAEHCLLVYPSTDEFYDSVSGVLSNSGYGLALSTEMIPQVALCGFKSRCTATRERAVDLLFVANKHDGVYQSAIFARFVRRPVEWEQRKAMELGAIPGPEGFEPSQIPEEARIVDSVFAQVKYRPRCINMINCRYACNEAGESRLEITEEICDLFTGAEFSSTTYDIATPQSCQQGIPQSSAGLVKSASSPGRLSCLSFDASDHSTSKCVNAILHAHSGHAKEGTSTSTPVSISSSATSAPVNVHPAFSMIEDSEYSPWRSYPSTLTRSSYSRYPKLGEQSTRTMRVPAGTLPE</sequence>
<keyword evidence="3" id="KW-0805">Transcription regulation</keyword>
<evidence type="ECO:0000256" key="2">
    <source>
        <dbReference type="ARBA" id="ARBA00022833"/>
    </source>
</evidence>
<keyword evidence="5" id="KW-0804">Transcription</keyword>
<name>A0ABR0EBU4_ZASCE</name>
<feature type="region of interest" description="Disordered" evidence="8">
    <location>
        <begin position="495"/>
        <end position="532"/>
    </location>
</feature>
<feature type="coiled-coil region" evidence="7">
    <location>
        <begin position="108"/>
        <end position="135"/>
    </location>
</feature>
<evidence type="ECO:0000256" key="6">
    <source>
        <dbReference type="ARBA" id="ARBA00023242"/>
    </source>
</evidence>
<accession>A0ABR0EBU4</accession>
<organism evidence="9 10">
    <name type="scientific">Zasmidium cellare</name>
    <name type="common">Wine cellar mold</name>
    <name type="synonym">Racodium cellare</name>
    <dbReference type="NCBI Taxonomy" id="395010"/>
    <lineage>
        <taxon>Eukaryota</taxon>
        <taxon>Fungi</taxon>
        <taxon>Dikarya</taxon>
        <taxon>Ascomycota</taxon>
        <taxon>Pezizomycotina</taxon>
        <taxon>Dothideomycetes</taxon>
        <taxon>Dothideomycetidae</taxon>
        <taxon>Mycosphaerellales</taxon>
        <taxon>Mycosphaerellaceae</taxon>
        <taxon>Zasmidium</taxon>
    </lineage>
</organism>
<proteinExistence type="predicted"/>
<keyword evidence="10" id="KW-1185">Reference proteome</keyword>
<evidence type="ECO:0000313" key="9">
    <source>
        <dbReference type="EMBL" id="KAK4498964.1"/>
    </source>
</evidence>
<dbReference type="Proteomes" id="UP001305779">
    <property type="component" value="Unassembled WGS sequence"/>
</dbReference>
<dbReference type="PANTHER" id="PTHR36206">
    <property type="entry name" value="ASPERCRYPTIN BIOSYNTHESIS CLUSTER-SPECIFIC TRANSCRIPTION REGULATOR ATNN-RELATED"/>
    <property type="match status" value="1"/>
</dbReference>
<reference evidence="9 10" key="1">
    <citation type="journal article" date="2023" name="G3 (Bethesda)">
        <title>A chromosome-level genome assembly of Zasmidium syzygii isolated from banana leaves.</title>
        <authorList>
            <person name="van Westerhoven A.C."/>
            <person name="Mehrabi R."/>
            <person name="Talebi R."/>
            <person name="Steentjes M.B.F."/>
            <person name="Corcolon B."/>
            <person name="Chong P.A."/>
            <person name="Kema G.H.J."/>
            <person name="Seidl M.F."/>
        </authorList>
    </citation>
    <scope>NUCLEOTIDE SEQUENCE [LARGE SCALE GENOMIC DNA]</scope>
    <source>
        <strain evidence="9 10">P124</strain>
    </source>
</reference>
<keyword evidence="6" id="KW-0539">Nucleus</keyword>
<dbReference type="EMBL" id="JAXOVC010000007">
    <property type="protein sequence ID" value="KAK4498964.1"/>
    <property type="molecule type" value="Genomic_DNA"/>
</dbReference>